<dbReference type="EMBL" id="QWIO01000986">
    <property type="protein sequence ID" value="RMY80808.1"/>
    <property type="molecule type" value="Genomic_DNA"/>
</dbReference>
<sequence>MTEPPSYEEAAGTSKQDYGDEKSELNGMKRFSIREEVVASRSQHVAALVSRILPHVRERAQSGFSRSALLLLPSDQVVECKGQLVGFAEDEMPLIIQLEGRHDLSEFWQQQEAIALLQEQTLNAVSDSKVLPPVQTPLPPREQPVLANDKRSLLGSKSKSPQVEDSRPSVQIPPATVSVNMEEVYFRTENAYGLMETLRRNALLLAVQVNC</sequence>
<name>A0A3M7EW44_HORWE</name>
<evidence type="ECO:0000313" key="2">
    <source>
        <dbReference type="EMBL" id="RMY80808.1"/>
    </source>
</evidence>
<gene>
    <name evidence="2" type="ORF">D0864_08518</name>
</gene>
<proteinExistence type="predicted"/>
<dbReference type="VEuPathDB" id="FungiDB:BTJ68_00863"/>
<comment type="caution">
    <text evidence="2">The sequence shown here is derived from an EMBL/GenBank/DDBJ whole genome shotgun (WGS) entry which is preliminary data.</text>
</comment>
<evidence type="ECO:0000256" key="1">
    <source>
        <dbReference type="SAM" id="MobiDB-lite"/>
    </source>
</evidence>
<protein>
    <submittedName>
        <fullName evidence="2">Uncharacterized protein</fullName>
    </submittedName>
</protein>
<dbReference type="Proteomes" id="UP000269539">
    <property type="component" value="Unassembled WGS sequence"/>
</dbReference>
<evidence type="ECO:0000313" key="3">
    <source>
        <dbReference type="Proteomes" id="UP000269539"/>
    </source>
</evidence>
<feature type="region of interest" description="Disordered" evidence="1">
    <location>
        <begin position="1"/>
        <end position="23"/>
    </location>
</feature>
<reference evidence="2 3" key="1">
    <citation type="journal article" date="2018" name="BMC Genomics">
        <title>Genomic evidence for intraspecific hybridization in a clonal and extremely halotolerant yeast.</title>
        <authorList>
            <person name="Gostincar C."/>
            <person name="Stajich J.E."/>
            <person name="Zupancic J."/>
            <person name="Zalar P."/>
            <person name="Gunde-Cimerman N."/>
        </authorList>
    </citation>
    <scope>NUCLEOTIDE SEQUENCE [LARGE SCALE GENOMIC DNA]</scope>
    <source>
        <strain evidence="2 3">EXF-10513</strain>
    </source>
</reference>
<accession>A0A3M7EW44</accession>
<feature type="region of interest" description="Disordered" evidence="1">
    <location>
        <begin position="154"/>
        <end position="174"/>
    </location>
</feature>
<organism evidence="2 3">
    <name type="scientific">Hortaea werneckii</name>
    <name type="common">Black yeast</name>
    <name type="synonym">Cladosporium werneckii</name>
    <dbReference type="NCBI Taxonomy" id="91943"/>
    <lineage>
        <taxon>Eukaryota</taxon>
        <taxon>Fungi</taxon>
        <taxon>Dikarya</taxon>
        <taxon>Ascomycota</taxon>
        <taxon>Pezizomycotina</taxon>
        <taxon>Dothideomycetes</taxon>
        <taxon>Dothideomycetidae</taxon>
        <taxon>Mycosphaerellales</taxon>
        <taxon>Teratosphaeriaceae</taxon>
        <taxon>Hortaea</taxon>
    </lineage>
</organism>
<dbReference type="AlphaFoldDB" id="A0A3M7EW44"/>